<proteinExistence type="predicted"/>
<dbReference type="InterPro" id="IPR032675">
    <property type="entry name" value="LRR_dom_sf"/>
</dbReference>
<dbReference type="Gene3D" id="3.80.10.10">
    <property type="entry name" value="Ribonuclease Inhibitor"/>
    <property type="match status" value="3"/>
</dbReference>
<dbReference type="Proteomes" id="UP000265566">
    <property type="component" value="Chromosome 4"/>
</dbReference>
<accession>A0A0C3WX57</accession>
<dbReference type="PANTHER" id="PTHR13318">
    <property type="entry name" value="PARTNER OF PAIRED, ISOFORM B-RELATED"/>
    <property type="match status" value="1"/>
</dbReference>
<evidence type="ECO:0000313" key="1">
    <source>
        <dbReference type="EMBL" id="AES88575.2"/>
    </source>
</evidence>
<dbReference type="GO" id="GO:0019005">
    <property type="term" value="C:SCF ubiquitin ligase complex"/>
    <property type="evidence" value="ECO:0000318"/>
    <property type="project" value="GO_Central"/>
</dbReference>
<keyword evidence="4" id="KW-1185">Reference proteome</keyword>
<reference evidence="1 4" key="2">
    <citation type="journal article" date="2014" name="BMC Genomics">
        <title>An improved genome release (version Mt4.0) for the model legume Medicago truncatula.</title>
        <authorList>
            <person name="Tang H."/>
            <person name="Krishnakumar V."/>
            <person name="Bidwell S."/>
            <person name="Rosen B."/>
            <person name="Chan A."/>
            <person name="Zhou S."/>
            <person name="Gentzbittel L."/>
            <person name="Childs K.L."/>
            <person name="Yandell M."/>
            <person name="Gundlach H."/>
            <person name="Mayer K.F."/>
            <person name="Schwartz D.C."/>
            <person name="Town C.D."/>
        </authorList>
    </citation>
    <scope>GENOME REANNOTATION</scope>
    <source>
        <strain evidence="3 4">cv. Jemalong A17</strain>
    </source>
</reference>
<dbReference type="EMBL" id="CM001220">
    <property type="protein sequence ID" value="AES88575.2"/>
    <property type="molecule type" value="Genomic_DNA"/>
</dbReference>
<evidence type="ECO:0000313" key="3">
    <source>
        <dbReference type="EnsemblPlants" id="AES88575"/>
    </source>
</evidence>
<dbReference type="SMART" id="SM00367">
    <property type="entry name" value="LRR_CC"/>
    <property type="match status" value="7"/>
</dbReference>
<name>G7JPC0_MEDTR</name>
<protein>
    <submittedName>
        <fullName evidence="1">F-box/LRR protein, putative</fullName>
    </submittedName>
    <submittedName>
        <fullName evidence="2">Putative leucine-rich repeat domain, L domain-containing protein</fullName>
    </submittedName>
</protein>
<dbReference type="PaxDb" id="3880-AES88575"/>
<gene>
    <name evidence="3" type="primary">11407484</name>
    <name evidence="1" type="ordered locus">MTR_4g059340</name>
    <name evidence="2" type="ORF">MtrunA17_Chr4g0029121</name>
</gene>
<reference evidence="3" key="3">
    <citation type="submission" date="2015-04" db="UniProtKB">
        <authorList>
            <consortium name="EnsemblPlants"/>
        </authorList>
    </citation>
    <scope>IDENTIFICATION</scope>
    <source>
        <strain evidence="3">cv. Jemalong A17</strain>
    </source>
</reference>
<reference evidence="1 4" key="1">
    <citation type="journal article" date="2011" name="Nature">
        <title>The Medicago genome provides insight into the evolution of rhizobial symbioses.</title>
        <authorList>
            <person name="Young N.D."/>
            <person name="Debelle F."/>
            <person name="Oldroyd G.E."/>
            <person name="Geurts R."/>
            <person name="Cannon S.B."/>
            <person name="Udvardi M.K."/>
            <person name="Benedito V.A."/>
            <person name="Mayer K.F."/>
            <person name="Gouzy J."/>
            <person name="Schoof H."/>
            <person name="Van de Peer Y."/>
            <person name="Proost S."/>
            <person name="Cook D.R."/>
            <person name="Meyers B.C."/>
            <person name="Spannagl M."/>
            <person name="Cheung F."/>
            <person name="De Mita S."/>
            <person name="Krishnakumar V."/>
            <person name="Gundlach H."/>
            <person name="Zhou S."/>
            <person name="Mudge J."/>
            <person name="Bharti A.K."/>
            <person name="Murray J.D."/>
            <person name="Naoumkina M.A."/>
            <person name="Rosen B."/>
            <person name="Silverstein K.A."/>
            <person name="Tang H."/>
            <person name="Rombauts S."/>
            <person name="Zhao P.X."/>
            <person name="Zhou P."/>
            <person name="Barbe V."/>
            <person name="Bardou P."/>
            <person name="Bechner M."/>
            <person name="Bellec A."/>
            <person name="Berger A."/>
            <person name="Berges H."/>
            <person name="Bidwell S."/>
            <person name="Bisseling T."/>
            <person name="Choisne N."/>
            <person name="Couloux A."/>
            <person name="Denny R."/>
            <person name="Deshpande S."/>
            <person name="Dai X."/>
            <person name="Doyle J.J."/>
            <person name="Dudez A.M."/>
            <person name="Farmer A.D."/>
            <person name="Fouteau S."/>
            <person name="Franken C."/>
            <person name="Gibelin C."/>
            <person name="Gish J."/>
            <person name="Goldstein S."/>
            <person name="Gonzalez A.J."/>
            <person name="Green P.J."/>
            <person name="Hallab A."/>
            <person name="Hartog M."/>
            <person name="Hua A."/>
            <person name="Humphray S.J."/>
            <person name="Jeong D.H."/>
            <person name="Jing Y."/>
            <person name="Jocker A."/>
            <person name="Kenton S.M."/>
            <person name="Kim D.J."/>
            <person name="Klee K."/>
            <person name="Lai H."/>
            <person name="Lang C."/>
            <person name="Lin S."/>
            <person name="Macmil S.L."/>
            <person name="Magdelenat G."/>
            <person name="Matthews L."/>
            <person name="McCorrison J."/>
            <person name="Monaghan E.L."/>
            <person name="Mun J.H."/>
            <person name="Najar F.Z."/>
            <person name="Nicholson C."/>
            <person name="Noirot C."/>
            <person name="O'Bleness M."/>
            <person name="Paule C.R."/>
            <person name="Poulain J."/>
            <person name="Prion F."/>
            <person name="Qin B."/>
            <person name="Qu C."/>
            <person name="Retzel E.F."/>
            <person name="Riddle C."/>
            <person name="Sallet E."/>
            <person name="Samain S."/>
            <person name="Samson N."/>
            <person name="Sanders I."/>
            <person name="Saurat O."/>
            <person name="Scarpelli C."/>
            <person name="Schiex T."/>
            <person name="Segurens B."/>
            <person name="Severin A.J."/>
            <person name="Sherrier D.J."/>
            <person name="Shi R."/>
            <person name="Sims S."/>
            <person name="Singer S.R."/>
            <person name="Sinharoy S."/>
            <person name="Sterck L."/>
            <person name="Viollet A."/>
            <person name="Wang B.B."/>
            <person name="Wang K."/>
            <person name="Wang M."/>
            <person name="Wang X."/>
            <person name="Warfsmann J."/>
            <person name="Weissenbach J."/>
            <person name="White D.D."/>
            <person name="White J.D."/>
            <person name="Wiley G.B."/>
            <person name="Wincker P."/>
            <person name="Xing Y."/>
            <person name="Yang L."/>
            <person name="Yao Z."/>
            <person name="Ying F."/>
            <person name="Zhai J."/>
            <person name="Zhou L."/>
            <person name="Zuber A."/>
            <person name="Denarie J."/>
            <person name="Dixon R.A."/>
            <person name="May G.D."/>
            <person name="Schwartz D.C."/>
            <person name="Rogers J."/>
            <person name="Quetier F."/>
            <person name="Town C.D."/>
            <person name="Roe B.A."/>
        </authorList>
    </citation>
    <scope>NUCLEOTIDE SEQUENCE [LARGE SCALE GENOMIC DNA]</scope>
    <source>
        <strain evidence="1">A17</strain>
        <strain evidence="3 4">cv. Jemalong A17</strain>
    </source>
</reference>
<evidence type="ECO:0000313" key="4">
    <source>
        <dbReference type="Proteomes" id="UP000002051"/>
    </source>
</evidence>
<organism evidence="1 4">
    <name type="scientific">Medicago truncatula</name>
    <name type="common">Barrel medic</name>
    <name type="synonym">Medicago tribuloides</name>
    <dbReference type="NCBI Taxonomy" id="3880"/>
    <lineage>
        <taxon>Eukaryota</taxon>
        <taxon>Viridiplantae</taxon>
        <taxon>Streptophyta</taxon>
        <taxon>Embryophyta</taxon>
        <taxon>Tracheophyta</taxon>
        <taxon>Spermatophyta</taxon>
        <taxon>Magnoliopsida</taxon>
        <taxon>eudicotyledons</taxon>
        <taxon>Gunneridae</taxon>
        <taxon>Pentapetalae</taxon>
        <taxon>rosids</taxon>
        <taxon>fabids</taxon>
        <taxon>Fabales</taxon>
        <taxon>Fabaceae</taxon>
        <taxon>Papilionoideae</taxon>
        <taxon>50 kb inversion clade</taxon>
        <taxon>NPAAA clade</taxon>
        <taxon>Hologalegina</taxon>
        <taxon>IRL clade</taxon>
        <taxon>Trifolieae</taxon>
        <taxon>Medicago</taxon>
    </lineage>
</organism>
<evidence type="ECO:0000313" key="5">
    <source>
        <dbReference type="Proteomes" id="UP000265566"/>
    </source>
</evidence>
<reference evidence="5" key="4">
    <citation type="journal article" date="2018" name="Nat. Plants">
        <title>Whole-genome landscape of Medicago truncatula symbiotic genes.</title>
        <authorList>
            <person name="Pecrix Y."/>
            <person name="Staton S.E."/>
            <person name="Sallet E."/>
            <person name="Lelandais-Briere C."/>
            <person name="Moreau S."/>
            <person name="Carrere S."/>
            <person name="Blein T."/>
            <person name="Jardinaud M.F."/>
            <person name="Latrasse D."/>
            <person name="Zouine M."/>
            <person name="Zahm M."/>
            <person name="Kreplak J."/>
            <person name="Mayjonade B."/>
            <person name="Satge C."/>
            <person name="Perez M."/>
            <person name="Cauet S."/>
            <person name="Marande W."/>
            <person name="Chantry-Darmon C."/>
            <person name="Lopez-Roques C."/>
            <person name="Bouchez O."/>
            <person name="Berard A."/>
            <person name="Debelle F."/>
            <person name="Munos S."/>
            <person name="Bendahmane A."/>
            <person name="Berges H."/>
            <person name="Niebel A."/>
            <person name="Buitink J."/>
            <person name="Frugier F."/>
            <person name="Benhamed M."/>
            <person name="Crespi M."/>
            <person name="Gouzy J."/>
            <person name="Gamas P."/>
        </authorList>
    </citation>
    <scope>NUCLEOTIDE SEQUENCE [LARGE SCALE GENOMIC DNA]</scope>
    <source>
        <strain evidence="5">cv. Jemalong A17</strain>
    </source>
</reference>
<dbReference type="PANTHER" id="PTHR13318:SF106">
    <property type="entry name" value="F-BOX_LRR-REPEAT PROTEIN 2"/>
    <property type="match status" value="1"/>
</dbReference>
<dbReference type="AlphaFoldDB" id="G7JPC0"/>
<dbReference type="EnsemblPlants" id="AES88575">
    <property type="protein sequence ID" value="AES88575"/>
    <property type="gene ID" value="MTR_4g059340"/>
</dbReference>
<dbReference type="SUPFAM" id="SSF52047">
    <property type="entry name" value="RNI-like"/>
    <property type="match status" value="2"/>
</dbReference>
<dbReference type="OrthoDB" id="6066220at2759"/>
<dbReference type="Gramene" id="rna23098">
    <property type="protein sequence ID" value="RHN60741.1"/>
    <property type="gene ID" value="gene23098"/>
</dbReference>
<dbReference type="eggNOG" id="KOG1947">
    <property type="taxonomic scope" value="Eukaryota"/>
</dbReference>
<dbReference type="Proteomes" id="UP000002051">
    <property type="component" value="Chromosome 4"/>
</dbReference>
<dbReference type="GO" id="GO:0031146">
    <property type="term" value="P:SCF-dependent proteasomal ubiquitin-dependent protein catabolic process"/>
    <property type="evidence" value="ECO:0000318"/>
    <property type="project" value="GO_Central"/>
</dbReference>
<reference evidence="2" key="5">
    <citation type="journal article" date="2018" name="Nat. Plants">
        <title>Whole-genome landscape of Medicago truncatula symbiotic genes.</title>
        <authorList>
            <person name="Pecrix Y."/>
            <person name="Gamas P."/>
            <person name="Carrere S."/>
        </authorList>
    </citation>
    <scope>NUCLEOTIDE SEQUENCE</scope>
    <source>
        <tissue evidence="2">Leaves</tissue>
    </source>
</reference>
<evidence type="ECO:0000313" key="2">
    <source>
        <dbReference type="EMBL" id="RHN60741.1"/>
    </source>
</evidence>
<dbReference type="InterPro" id="IPR006553">
    <property type="entry name" value="Leu-rich_rpt_Cys-con_subtyp"/>
</dbReference>
<accession>G7JPC0</accession>
<sequence length="544" mass="61800">MVTTTHSNSYLPDDCWKCIFKFIIDEDDNNRRYLYPLSAVSKQFLSIIDPLRLSLTVLNPTRPLIRPLFKRFTNLTSLNLSRFHGDLNNLLRQISRFPSLNIKSLNISNKPTIPADGLRVFAQNITTLTSLTCSKIANFNTTDLFLIVECFPLHEELDVSYPLYSQKYILRYPLYGEKYILYVEGVKALSLALIKLRKVNLSGFPINNQSLFHLLKNCKLLEEVIMFDCDQISREGIASALRERPTLSSLSFSGSSSYGMPDITALCFIGFTASYFIGSLVSLKGLTCLSLRSLYILDELLYSIAREGLPLTRLVLRKCTGYSYDGIFCLLSKGHGVQHLDLEDNMFLNDQHVVQLYSFLGDLISINLSGCDKLTERALFTLVKNCHSLSEIKMEHIGSKSRGNSESLVDFGVYPQLKSLFLGRNSWLNDERIIMFASIFPNLQLLDLTSSTQISEGICEVLRKCCKIKHLNLSGCYKVKLHSINFVVPKLEVLDLSGVGRYVTEKGMKHMVERCTQLREINLGDLHLSDEKRKFFSRRGCLLC</sequence>
<dbReference type="HOGENOM" id="CLU_028145_1_1_1"/>
<dbReference type="KEGG" id="mtr:11407484"/>
<dbReference type="EMBL" id="PSQE01000004">
    <property type="protein sequence ID" value="RHN60741.1"/>
    <property type="molecule type" value="Genomic_DNA"/>
</dbReference>